<dbReference type="AlphaFoldDB" id="A0A0C2N5J5"/>
<accession>A0A0C2N5J5</accession>
<proteinExistence type="predicted"/>
<comment type="caution">
    <text evidence="1">The sequence shown here is derived from an EMBL/GenBank/DDBJ whole genome shotgun (WGS) entry which is preliminary data.</text>
</comment>
<sequence>MYFLVPNVAKSTSTIIPGHSKHTTFKMWKRDLKLAFSAKVDISDIRDRARVKILYRKSHRFLSIEFLERSNSKTINYSLCVDLLEHRDTFHRICNIKCILLDLFETSGICLDVSSDR</sequence>
<reference evidence="1 2" key="1">
    <citation type="journal article" date="2014" name="Genome Biol. Evol.">
        <title>The genome of the myxosporean Thelohanellus kitauei shows adaptations to nutrient acquisition within its fish host.</title>
        <authorList>
            <person name="Yang Y."/>
            <person name="Xiong J."/>
            <person name="Zhou Z."/>
            <person name="Huo F."/>
            <person name="Miao W."/>
            <person name="Ran C."/>
            <person name="Liu Y."/>
            <person name="Zhang J."/>
            <person name="Feng J."/>
            <person name="Wang M."/>
            <person name="Wang M."/>
            <person name="Wang L."/>
            <person name="Yao B."/>
        </authorList>
    </citation>
    <scope>NUCLEOTIDE SEQUENCE [LARGE SCALE GENOMIC DNA]</scope>
    <source>
        <strain evidence="1">Wuqing</strain>
    </source>
</reference>
<gene>
    <name evidence="1" type="ORF">RF11_03360</name>
</gene>
<protein>
    <submittedName>
        <fullName evidence="1">Uncharacterized protein</fullName>
    </submittedName>
</protein>
<dbReference type="Proteomes" id="UP000031668">
    <property type="component" value="Unassembled WGS sequence"/>
</dbReference>
<organism evidence="1 2">
    <name type="scientific">Thelohanellus kitauei</name>
    <name type="common">Myxosporean</name>
    <dbReference type="NCBI Taxonomy" id="669202"/>
    <lineage>
        <taxon>Eukaryota</taxon>
        <taxon>Metazoa</taxon>
        <taxon>Cnidaria</taxon>
        <taxon>Myxozoa</taxon>
        <taxon>Myxosporea</taxon>
        <taxon>Bivalvulida</taxon>
        <taxon>Platysporina</taxon>
        <taxon>Myxobolidae</taxon>
        <taxon>Thelohanellus</taxon>
    </lineage>
</organism>
<evidence type="ECO:0000313" key="2">
    <source>
        <dbReference type="Proteomes" id="UP000031668"/>
    </source>
</evidence>
<dbReference type="EMBL" id="JWZT01001713">
    <property type="protein sequence ID" value="KII71585.1"/>
    <property type="molecule type" value="Genomic_DNA"/>
</dbReference>
<name>A0A0C2N5J5_THEKT</name>
<keyword evidence="2" id="KW-1185">Reference proteome</keyword>
<evidence type="ECO:0000313" key="1">
    <source>
        <dbReference type="EMBL" id="KII71585.1"/>
    </source>
</evidence>